<keyword evidence="2" id="KW-0456">Lyase</keyword>
<dbReference type="PANTHER" id="PTHR33542">
    <property type="entry name" value="SIROHYDROCHLORIN FERROCHELATASE, CHLOROPLASTIC"/>
    <property type="match status" value="1"/>
</dbReference>
<dbReference type="GO" id="GO:0046872">
    <property type="term" value="F:metal ion binding"/>
    <property type="evidence" value="ECO:0007669"/>
    <property type="project" value="UniProtKB-KW"/>
</dbReference>
<dbReference type="RefSeq" id="WP_149689558.1">
    <property type="nucleotide sequence ID" value="NZ_SDPQ02000002.1"/>
</dbReference>
<protein>
    <submittedName>
        <fullName evidence="3">Sirohydrochlorin chelatase</fullName>
    </submittedName>
</protein>
<dbReference type="SUPFAM" id="SSF53800">
    <property type="entry name" value="Chelatase"/>
    <property type="match status" value="1"/>
</dbReference>
<evidence type="ECO:0000256" key="1">
    <source>
        <dbReference type="ARBA" id="ARBA00022723"/>
    </source>
</evidence>
<dbReference type="AlphaFoldDB" id="A0A5M4FFW3"/>
<dbReference type="EMBL" id="SDPQ02000002">
    <property type="protein sequence ID" value="KAA1398128.1"/>
    <property type="molecule type" value="Genomic_DNA"/>
</dbReference>
<evidence type="ECO:0000313" key="3">
    <source>
        <dbReference type="EMBL" id="KAA1398128.1"/>
    </source>
</evidence>
<comment type="caution">
    <text evidence="3">The sequence shown here is derived from an EMBL/GenBank/DDBJ whole genome shotgun (WGS) entry which is preliminary data.</text>
</comment>
<dbReference type="InterPro" id="IPR050963">
    <property type="entry name" value="Sirohydro_Cobaltochel/CbiX"/>
</dbReference>
<dbReference type="OrthoDB" id="7345302at2"/>
<proteinExistence type="predicted"/>
<dbReference type="Pfam" id="PF01903">
    <property type="entry name" value="CbiX"/>
    <property type="match status" value="1"/>
</dbReference>
<organism evidence="3 4">
    <name type="scientific">Aeromicrobium ginsengisoli</name>
    <dbReference type="NCBI Taxonomy" id="363867"/>
    <lineage>
        <taxon>Bacteria</taxon>
        <taxon>Bacillati</taxon>
        <taxon>Actinomycetota</taxon>
        <taxon>Actinomycetes</taxon>
        <taxon>Propionibacteriales</taxon>
        <taxon>Nocardioidaceae</taxon>
        <taxon>Aeromicrobium</taxon>
    </lineage>
</organism>
<dbReference type="PANTHER" id="PTHR33542:SF5">
    <property type="entry name" value="FERROCHELATASE CHE1"/>
    <property type="match status" value="1"/>
</dbReference>
<dbReference type="Proteomes" id="UP000380867">
    <property type="component" value="Unassembled WGS sequence"/>
</dbReference>
<name>A0A5M4FFW3_9ACTN</name>
<dbReference type="Gene3D" id="3.40.50.1400">
    <property type="match status" value="2"/>
</dbReference>
<keyword evidence="1" id="KW-0479">Metal-binding</keyword>
<evidence type="ECO:0000256" key="2">
    <source>
        <dbReference type="ARBA" id="ARBA00023239"/>
    </source>
</evidence>
<reference evidence="3" key="1">
    <citation type="submission" date="2019-09" db="EMBL/GenBank/DDBJ databases">
        <authorList>
            <person name="Li J."/>
        </authorList>
    </citation>
    <scope>NUCLEOTIDE SEQUENCE [LARGE SCALE GENOMIC DNA]</scope>
    <source>
        <strain evidence="3">JCM 14732</strain>
    </source>
</reference>
<keyword evidence="4" id="KW-1185">Reference proteome</keyword>
<accession>A0A5M4FFW3</accession>
<evidence type="ECO:0000313" key="4">
    <source>
        <dbReference type="Proteomes" id="UP000380867"/>
    </source>
</evidence>
<gene>
    <name evidence="3" type="ORF">ESP70_012440</name>
</gene>
<dbReference type="GO" id="GO:0016829">
    <property type="term" value="F:lyase activity"/>
    <property type="evidence" value="ECO:0007669"/>
    <property type="project" value="UniProtKB-KW"/>
</dbReference>
<dbReference type="CDD" id="cd03416">
    <property type="entry name" value="CbiX_SirB_N"/>
    <property type="match status" value="1"/>
</dbReference>
<dbReference type="InterPro" id="IPR002762">
    <property type="entry name" value="CbiX-like"/>
</dbReference>
<sequence length="238" mass="24685">MTITLVATSHGTDVPAARTSITALVDAVRELSPHLDVREAFVDVQDPPVARVVDDVDGLAVVVPLLLAPGFHVHVDIQQAVDRPYAVASSTLGPDPRLTGVMLGRLAEAGVTKNDIVVLGAAGSTDARARQSVDAAARMLGAAWGSPVPVGYVGGTGTPIDEIVRDVSGAGRRVVVASYLMAPGFFYDKLLACGAEVVTRPLLDGLDVDPDMVSLVLDRFAEAVGVLDWASASSPSRV</sequence>